<evidence type="ECO:0000313" key="2">
    <source>
        <dbReference type="EMBL" id="KAJ3570821.1"/>
    </source>
</evidence>
<dbReference type="InterPro" id="IPR051681">
    <property type="entry name" value="Ser/Thr_Kinases-Pseudokinases"/>
</dbReference>
<name>A0AAD5YXF4_9AGAR</name>
<dbReference type="PROSITE" id="PS50011">
    <property type="entry name" value="PROTEIN_KINASE_DOM"/>
    <property type="match status" value="1"/>
</dbReference>
<dbReference type="Pfam" id="PF00069">
    <property type="entry name" value="Pkinase"/>
    <property type="match status" value="1"/>
</dbReference>
<dbReference type="SUPFAM" id="SSF56112">
    <property type="entry name" value="Protein kinase-like (PK-like)"/>
    <property type="match status" value="1"/>
</dbReference>
<dbReference type="GO" id="GO:0005524">
    <property type="term" value="F:ATP binding"/>
    <property type="evidence" value="ECO:0007669"/>
    <property type="project" value="InterPro"/>
</dbReference>
<dbReference type="EMBL" id="JANIEX010000217">
    <property type="protein sequence ID" value="KAJ3570821.1"/>
    <property type="molecule type" value="Genomic_DNA"/>
</dbReference>
<organism evidence="2 3">
    <name type="scientific">Leucocoprinus birnbaumii</name>
    <dbReference type="NCBI Taxonomy" id="56174"/>
    <lineage>
        <taxon>Eukaryota</taxon>
        <taxon>Fungi</taxon>
        <taxon>Dikarya</taxon>
        <taxon>Basidiomycota</taxon>
        <taxon>Agaricomycotina</taxon>
        <taxon>Agaricomycetes</taxon>
        <taxon>Agaricomycetidae</taxon>
        <taxon>Agaricales</taxon>
        <taxon>Agaricineae</taxon>
        <taxon>Agaricaceae</taxon>
        <taxon>Leucocoprinus</taxon>
    </lineage>
</organism>
<dbReference type="InterPro" id="IPR000719">
    <property type="entry name" value="Prot_kinase_dom"/>
</dbReference>
<protein>
    <recommendedName>
        <fullName evidence="1">Protein kinase domain-containing protein</fullName>
    </recommendedName>
</protein>
<dbReference type="PANTHER" id="PTHR44329">
    <property type="entry name" value="SERINE/THREONINE-PROTEIN KINASE TNNI3K-RELATED"/>
    <property type="match status" value="1"/>
</dbReference>
<gene>
    <name evidence="2" type="ORF">NP233_g4153</name>
</gene>
<evidence type="ECO:0000313" key="3">
    <source>
        <dbReference type="Proteomes" id="UP001213000"/>
    </source>
</evidence>
<reference evidence="2" key="1">
    <citation type="submission" date="2022-07" db="EMBL/GenBank/DDBJ databases">
        <title>Genome Sequence of Leucocoprinus birnbaumii.</title>
        <authorList>
            <person name="Buettner E."/>
        </authorList>
    </citation>
    <scope>NUCLEOTIDE SEQUENCE</scope>
    <source>
        <strain evidence="2">VT141</strain>
    </source>
</reference>
<dbReference type="AlphaFoldDB" id="A0AAD5YXF4"/>
<evidence type="ECO:0000259" key="1">
    <source>
        <dbReference type="PROSITE" id="PS50011"/>
    </source>
</evidence>
<accession>A0AAD5YXF4</accession>
<comment type="caution">
    <text evidence="2">The sequence shown here is derived from an EMBL/GenBank/DDBJ whole genome shotgun (WGS) entry which is preliminary data.</text>
</comment>
<dbReference type="GO" id="GO:0004674">
    <property type="term" value="F:protein serine/threonine kinase activity"/>
    <property type="evidence" value="ECO:0007669"/>
    <property type="project" value="TreeGrafter"/>
</dbReference>
<proteinExistence type="predicted"/>
<dbReference type="Gene3D" id="1.10.510.10">
    <property type="entry name" value="Transferase(Phosphotransferase) domain 1"/>
    <property type="match status" value="1"/>
</dbReference>
<feature type="domain" description="Protein kinase" evidence="1">
    <location>
        <begin position="49"/>
        <end position="354"/>
    </location>
</feature>
<dbReference type="Proteomes" id="UP001213000">
    <property type="component" value="Unassembled WGS sequence"/>
</dbReference>
<dbReference type="InterPro" id="IPR011009">
    <property type="entry name" value="Kinase-like_dom_sf"/>
</dbReference>
<sequence>MCFNTIFGKKRGRRDDAGFSQVLSQESSNKTMQVTVQSLDLPKLHTLLERDYTRLKQGHFPHHWRFLRRIDFDKASLPFVTTDNMELHEGTLRDQSKVVVAIPHGSYDEHIAQHARDIVLRSHIQHPKILPIIGVYCLHPQEIGAVMESFTPQQELHNYAKISDLSTRLSFVSEEIEEYSNRIRLKLTDSFEEYWKDSSIYTTRGSLMEISGVQAYSLMKRIAPLFQILRSAYIPGGDSDKLLPITPSASSTRWAAPERVAVDHTVDPSLQSDIWSVGCLICEVLFGAIPFSRLATSGQVIYALQMKCLPYEDLNIRNRHPALKDTFWEVVRACWDQNPHRRPSCNELLSALSQ</sequence>
<keyword evidence="3" id="KW-1185">Reference proteome</keyword>